<dbReference type="Proteomes" id="UP000530670">
    <property type="component" value="Unassembled WGS sequence"/>
</dbReference>
<proteinExistence type="predicted"/>
<dbReference type="Gene3D" id="1.25.40.20">
    <property type="entry name" value="Ankyrin repeat-containing domain"/>
    <property type="match status" value="1"/>
</dbReference>
<dbReference type="GeneID" id="59295338"/>
<dbReference type="SUPFAM" id="SSF48403">
    <property type="entry name" value="Ankyrin repeat"/>
    <property type="match status" value="1"/>
</dbReference>
<dbReference type="RefSeq" id="XP_037202703.1">
    <property type="nucleotide sequence ID" value="XM_037343068.1"/>
</dbReference>
<evidence type="ECO:0000313" key="3">
    <source>
        <dbReference type="EMBL" id="KAF5624652.1"/>
    </source>
</evidence>
<gene>
    <name evidence="3" type="ORF">FTJAE_10245</name>
</gene>
<evidence type="ECO:0000256" key="2">
    <source>
        <dbReference type="ARBA" id="ARBA00023043"/>
    </source>
</evidence>
<accession>A0A8H5R1Z2</accession>
<evidence type="ECO:0000313" key="4">
    <source>
        <dbReference type="Proteomes" id="UP000530670"/>
    </source>
</evidence>
<dbReference type="EMBL" id="JAAQRI010000238">
    <property type="protein sequence ID" value="KAF5624652.1"/>
    <property type="molecule type" value="Genomic_DNA"/>
</dbReference>
<keyword evidence="1" id="KW-0677">Repeat</keyword>
<dbReference type="OrthoDB" id="194358at2759"/>
<evidence type="ECO:0000256" key="1">
    <source>
        <dbReference type="ARBA" id="ARBA00022737"/>
    </source>
</evidence>
<dbReference type="AlphaFoldDB" id="A0A8H5R1Z2"/>
<keyword evidence="2" id="KW-0040">ANK repeat</keyword>
<dbReference type="InterPro" id="IPR036770">
    <property type="entry name" value="Ankyrin_rpt-contain_sf"/>
</dbReference>
<organism evidence="3 4">
    <name type="scientific">Fusarium tjaetaba</name>
    <dbReference type="NCBI Taxonomy" id="1567544"/>
    <lineage>
        <taxon>Eukaryota</taxon>
        <taxon>Fungi</taxon>
        <taxon>Dikarya</taxon>
        <taxon>Ascomycota</taxon>
        <taxon>Pezizomycotina</taxon>
        <taxon>Sordariomycetes</taxon>
        <taxon>Hypocreomycetidae</taxon>
        <taxon>Hypocreales</taxon>
        <taxon>Nectriaceae</taxon>
        <taxon>Fusarium</taxon>
        <taxon>Fusarium fujikuroi species complex</taxon>
    </lineage>
</organism>
<name>A0A8H5R1Z2_9HYPO</name>
<protein>
    <submittedName>
        <fullName evidence="3">Ankyrin repeat-containing protein</fullName>
    </submittedName>
</protein>
<dbReference type="PANTHER" id="PTHR24171">
    <property type="entry name" value="ANKYRIN REPEAT DOMAIN-CONTAINING PROTEIN 39-RELATED"/>
    <property type="match status" value="1"/>
</dbReference>
<dbReference type="InterPro" id="IPR002110">
    <property type="entry name" value="Ankyrin_rpt"/>
</dbReference>
<sequence length="230" mass="25103">MELLERLLRNMDSLAVDGLDRDHRMMRDGMEGMQGTVDFMMKGKGGWTPLCSAAEAGCELVAKLLLDTGKVDPNAQDDLNETPLSKAARRGNEGIVKLLLNTDQIDPDARGGDFKPTPLMEAAKKGHETIVTLLVNTGKVDVDAMVKVRYGHEAIVEFLVGVSHVHLDFKYGSYRSKLCAEAEQDPFLSVLPPFLLSAESSRLRMDRRLCGLRRTAASLGAPGFGLDTAT</sequence>
<dbReference type="Pfam" id="PF12796">
    <property type="entry name" value="Ank_2"/>
    <property type="match status" value="1"/>
</dbReference>
<reference evidence="3 4" key="1">
    <citation type="submission" date="2020-05" db="EMBL/GenBank/DDBJ databases">
        <title>Identification and distribution of gene clusters putatively required for synthesis of sphingolipid metabolism inhibitors in phylogenetically diverse species of the filamentous fungus Fusarium.</title>
        <authorList>
            <person name="Kim H.-S."/>
            <person name="Busman M."/>
            <person name="Brown D.W."/>
            <person name="Divon H."/>
            <person name="Uhlig S."/>
            <person name="Proctor R.H."/>
        </authorList>
    </citation>
    <scope>NUCLEOTIDE SEQUENCE [LARGE SCALE GENOMIC DNA]</scope>
    <source>
        <strain evidence="3 4">NRRL 66243</strain>
    </source>
</reference>
<comment type="caution">
    <text evidence="3">The sequence shown here is derived from an EMBL/GenBank/DDBJ whole genome shotgun (WGS) entry which is preliminary data.</text>
</comment>
<dbReference type="SMART" id="SM00248">
    <property type="entry name" value="ANK"/>
    <property type="match status" value="3"/>
</dbReference>
<keyword evidence="4" id="KW-1185">Reference proteome</keyword>